<dbReference type="EMBL" id="VYGV01000006">
    <property type="protein sequence ID" value="NWF44916.1"/>
    <property type="molecule type" value="Genomic_DNA"/>
</dbReference>
<dbReference type="InterPro" id="IPR035897">
    <property type="entry name" value="Toll_tir_struct_dom_sf"/>
</dbReference>
<dbReference type="InterPro" id="IPR000157">
    <property type="entry name" value="TIR_dom"/>
</dbReference>
<dbReference type="SUPFAM" id="SSF52200">
    <property type="entry name" value="Toll/Interleukin receptor TIR domain"/>
    <property type="match status" value="1"/>
</dbReference>
<gene>
    <name evidence="3" type="ORF">F3K02_06580</name>
</gene>
<proteinExistence type="predicted"/>
<keyword evidence="3" id="KW-0675">Receptor</keyword>
<dbReference type="Gene3D" id="3.40.50.10140">
    <property type="entry name" value="Toll/interleukin-1 receptor homology (TIR) domain"/>
    <property type="match status" value="1"/>
</dbReference>
<dbReference type="Proteomes" id="UP000545507">
    <property type="component" value="Unassembled WGS sequence"/>
</dbReference>
<dbReference type="RefSeq" id="WP_177134527.1">
    <property type="nucleotide sequence ID" value="NZ_VYGV01000006.1"/>
</dbReference>
<comment type="caution">
    <text evidence="3">The sequence shown here is derived from an EMBL/GenBank/DDBJ whole genome shotgun (WGS) entry which is preliminary data.</text>
</comment>
<dbReference type="AlphaFoldDB" id="A0A7Y8GU65"/>
<evidence type="ECO:0000313" key="3">
    <source>
        <dbReference type="EMBL" id="NWF44916.1"/>
    </source>
</evidence>
<evidence type="ECO:0000259" key="2">
    <source>
        <dbReference type="PROSITE" id="PS50104"/>
    </source>
</evidence>
<name>A0A7Y8GU65_9BURK</name>
<sequence>MVELKTPSRTALFISHATPEDNHFVRWLGAKLTAMGYEVWADVMRLHGGIDWARELESALRKRAIKMLLVCTPNGLDKQGVRNEIEIGVALSRQLNDEAFIIPLRLEAYDPPFRIAQAQYIDYKRSWAAGLAELVELLRAQEVPRGAPGAMQTWLETQAEGADLLQGKPEPLVSNWLQIGQVPERIHYVESLVGTSLERFQNRSVHPWPVVPHRAGVIAFARPDDAGEMAPTVPGKLVASKSTLDFLEEGWPEIGIDQFHARRLYADLGSQAFDLYCRGRGLKGSIGSGRRISWWGDIKSTPKSQVKFDWSYRRGSRQIIGQSGKRAVYWHYAVNAQLRTAPLPHIRLSPRLVFSENGLDPIEDAKRSHSLRRSFAKGWRNARWRDMLCAYVWWMSDGKGELLLSVGEGVHIAVCVPPMQFSCPVSILESEDDGQDDDDPDVPDEVWSEEPFEEVDE</sequence>
<accession>A0A7Y8GU65</accession>
<dbReference type="GO" id="GO:0007165">
    <property type="term" value="P:signal transduction"/>
    <property type="evidence" value="ECO:0007669"/>
    <property type="project" value="InterPro"/>
</dbReference>
<protein>
    <submittedName>
        <fullName evidence="3">Toll/interleukin-1 receptor domain-containing protein</fullName>
    </submittedName>
</protein>
<evidence type="ECO:0000256" key="1">
    <source>
        <dbReference type="SAM" id="MobiDB-lite"/>
    </source>
</evidence>
<feature type="domain" description="TIR" evidence="2">
    <location>
        <begin position="8"/>
        <end position="142"/>
    </location>
</feature>
<feature type="region of interest" description="Disordered" evidence="1">
    <location>
        <begin position="429"/>
        <end position="457"/>
    </location>
</feature>
<dbReference type="SMART" id="SM00255">
    <property type="entry name" value="TIR"/>
    <property type="match status" value="1"/>
</dbReference>
<dbReference type="PROSITE" id="PS50104">
    <property type="entry name" value="TIR"/>
    <property type="match status" value="1"/>
</dbReference>
<dbReference type="Pfam" id="PF13676">
    <property type="entry name" value="TIR_2"/>
    <property type="match status" value="1"/>
</dbReference>
<reference evidence="3 4" key="1">
    <citation type="submission" date="2019-09" db="EMBL/GenBank/DDBJ databases">
        <title>Hydrogenophaga aromatica sp. nov., isolated from a para-xylene-degrading enrichment culture.</title>
        <authorList>
            <person name="Tancsics A."/>
            <person name="Banerjee S."/>
        </authorList>
    </citation>
    <scope>NUCLEOTIDE SEQUENCE [LARGE SCALE GENOMIC DNA]</scope>
    <source>
        <strain evidence="3 4">D2P1</strain>
    </source>
</reference>
<keyword evidence="4" id="KW-1185">Reference proteome</keyword>
<evidence type="ECO:0000313" key="4">
    <source>
        <dbReference type="Proteomes" id="UP000545507"/>
    </source>
</evidence>
<organism evidence="3 4">
    <name type="scientific">Hydrogenophaga aromaticivorans</name>
    <dbReference type="NCBI Taxonomy" id="2610898"/>
    <lineage>
        <taxon>Bacteria</taxon>
        <taxon>Pseudomonadati</taxon>
        <taxon>Pseudomonadota</taxon>
        <taxon>Betaproteobacteria</taxon>
        <taxon>Burkholderiales</taxon>
        <taxon>Comamonadaceae</taxon>
        <taxon>Hydrogenophaga</taxon>
    </lineage>
</organism>